<name>A0A5B0HGV0_9BURK</name>
<sequence length="250" mass="27376">MQYVTGLLDSETAVDQSTLWSAHKVKNDVSVEMIRSHLLGTVTTAGAKLPTERVLAEQLGVSRNVIRKALSVMETEGRVMRKVGSGTYLVKQAAGEAAKRAGPARAQAEALDVSPKQIVEARFAFEPNLASLAAMNCTTLDLERLGECARRYHDADNFDAYEEADEGFHRAIATATHNPLLISAYEAFLTADAQAEWGSIRQRFLTAERRVASRKEHDKILAAIRSRDSAAAFGAAREHLQYINSALLHP</sequence>
<evidence type="ECO:0000259" key="4">
    <source>
        <dbReference type="PROSITE" id="PS50949"/>
    </source>
</evidence>
<evidence type="ECO:0000256" key="2">
    <source>
        <dbReference type="ARBA" id="ARBA00023125"/>
    </source>
</evidence>
<proteinExistence type="predicted"/>
<dbReference type="CDD" id="cd07377">
    <property type="entry name" value="WHTH_GntR"/>
    <property type="match status" value="1"/>
</dbReference>
<dbReference type="Pfam" id="PF00392">
    <property type="entry name" value="GntR"/>
    <property type="match status" value="1"/>
</dbReference>
<dbReference type="Proteomes" id="UP000325273">
    <property type="component" value="Unassembled WGS sequence"/>
</dbReference>
<feature type="domain" description="HTH gntR-type" evidence="4">
    <location>
        <begin position="24"/>
        <end position="92"/>
    </location>
</feature>
<keyword evidence="2" id="KW-0238">DNA-binding</keyword>
<dbReference type="GO" id="GO:0003677">
    <property type="term" value="F:DNA binding"/>
    <property type="evidence" value="ECO:0007669"/>
    <property type="project" value="UniProtKB-KW"/>
</dbReference>
<dbReference type="PANTHER" id="PTHR43537:SF5">
    <property type="entry name" value="UXU OPERON TRANSCRIPTIONAL REGULATOR"/>
    <property type="match status" value="1"/>
</dbReference>
<evidence type="ECO:0000256" key="3">
    <source>
        <dbReference type="ARBA" id="ARBA00023163"/>
    </source>
</evidence>
<gene>
    <name evidence="5" type="ORF">FVF58_04860</name>
</gene>
<dbReference type="Gene3D" id="1.10.10.10">
    <property type="entry name" value="Winged helix-like DNA-binding domain superfamily/Winged helix DNA-binding domain"/>
    <property type="match status" value="1"/>
</dbReference>
<dbReference type="PROSITE" id="PS50949">
    <property type="entry name" value="HTH_GNTR"/>
    <property type="match status" value="1"/>
</dbReference>
<keyword evidence="6" id="KW-1185">Reference proteome</keyword>
<dbReference type="PRINTS" id="PR00035">
    <property type="entry name" value="HTHGNTR"/>
</dbReference>
<dbReference type="SUPFAM" id="SSF48008">
    <property type="entry name" value="GntR ligand-binding domain-like"/>
    <property type="match status" value="1"/>
</dbReference>
<dbReference type="Gene3D" id="1.20.120.530">
    <property type="entry name" value="GntR ligand-binding domain-like"/>
    <property type="match status" value="1"/>
</dbReference>
<dbReference type="SMART" id="SM00895">
    <property type="entry name" value="FCD"/>
    <property type="match status" value="1"/>
</dbReference>
<dbReference type="InterPro" id="IPR036390">
    <property type="entry name" value="WH_DNA-bd_sf"/>
</dbReference>
<accession>A0A5B0HGV0</accession>
<dbReference type="InterPro" id="IPR011711">
    <property type="entry name" value="GntR_C"/>
</dbReference>
<organism evidence="5 6">
    <name type="scientific">Paraburkholderia panacisoli</name>
    <dbReference type="NCBI Taxonomy" id="2603818"/>
    <lineage>
        <taxon>Bacteria</taxon>
        <taxon>Pseudomonadati</taxon>
        <taxon>Pseudomonadota</taxon>
        <taxon>Betaproteobacteria</taxon>
        <taxon>Burkholderiales</taxon>
        <taxon>Burkholderiaceae</taxon>
        <taxon>Paraburkholderia</taxon>
    </lineage>
</organism>
<dbReference type="EMBL" id="VTUZ01000003">
    <property type="protein sequence ID" value="KAA1014224.1"/>
    <property type="molecule type" value="Genomic_DNA"/>
</dbReference>
<dbReference type="InterPro" id="IPR008920">
    <property type="entry name" value="TF_FadR/GntR_C"/>
</dbReference>
<dbReference type="SUPFAM" id="SSF46785">
    <property type="entry name" value="Winged helix' DNA-binding domain"/>
    <property type="match status" value="1"/>
</dbReference>
<dbReference type="Pfam" id="PF07729">
    <property type="entry name" value="FCD"/>
    <property type="match status" value="1"/>
</dbReference>
<reference evidence="5 6" key="1">
    <citation type="submission" date="2019-08" db="EMBL/GenBank/DDBJ databases">
        <title>Paraburkholderia sp. DCY113.</title>
        <authorList>
            <person name="Kang J."/>
        </authorList>
    </citation>
    <scope>NUCLEOTIDE SEQUENCE [LARGE SCALE GENOMIC DNA]</scope>
    <source>
        <strain evidence="5 6">DCY113</strain>
    </source>
</reference>
<comment type="caution">
    <text evidence="5">The sequence shown here is derived from an EMBL/GenBank/DDBJ whole genome shotgun (WGS) entry which is preliminary data.</text>
</comment>
<evidence type="ECO:0000313" key="6">
    <source>
        <dbReference type="Proteomes" id="UP000325273"/>
    </source>
</evidence>
<dbReference type="SMART" id="SM00345">
    <property type="entry name" value="HTH_GNTR"/>
    <property type="match status" value="1"/>
</dbReference>
<protein>
    <submittedName>
        <fullName evidence="5">FadR family transcriptional regulator</fullName>
    </submittedName>
</protein>
<dbReference type="InterPro" id="IPR036388">
    <property type="entry name" value="WH-like_DNA-bd_sf"/>
</dbReference>
<dbReference type="PANTHER" id="PTHR43537">
    <property type="entry name" value="TRANSCRIPTIONAL REGULATOR, GNTR FAMILY"/>
    <property type="match status" value="1"/>
</dbReference>
<keyword evidence="3" id="KW-0804">Transcription</keyword>
<dbReference type="GO" id="GO:0003700">
    <property type="term" value="F:DNA-binding transcription factor activity"/>
    <property type="evidence" value="ECO:0007669"/>
    <property type="project" value="InterPro"/>
</dbReference>
<dbReference type="InterPro" id="IPR000524">
    <property type="entry name" value="Tscrpt_reg_HTH_GntR"/>
</dbReference>
<keyword evidence="1" id="KW-0805">Transcription regulation</keyword>
<evidence type="ECO:0000256" key="1">
    <source>
        <dbReference type="ARBA" id="ARBA00023015"/>
    </source>
</evidence>
<dbReference type="AlphaFoldDB" id="A0A5B0HGV0"/>
<evidence type="ECO:0000313" key="5">
    <source>
        <dbReference type="EMBL" id="KAA1014224.1"/>
    </source>
</evidence>